<proteinExistence type="predicted"/>
<comment type="caution">
    <text evidence="4">The sequence shown here is derived from an EMBL/GenBank/DDBJ whole genome shotgun (WGS) entry which is preliminary data.</text>
</comment>
<sequence length="675" mass="75131">MKYKIKYVICMIAFLAGLLLPVQPVAASSSAIGEVQEFNNLSGNAKYLGSAYRDNYSLDIAEVELSDGIGEYLAGKTMEGLNALARFFFFVERILAYLMIVVFYVSFNLNLVDLFGSQVSVIQQALNDSIFQPLFLMGCAAAFCVLIGRMVRQDLAGALGQIVKVIAIVMLSILVVTMSDTMLSMGNNITKEISLEILVGVNSANGYSDNINAFSGEAAGILWNNMVHQPWLTMEFGYTASDDQVLGILSYKPDATERKETVAADGSGSFSVDRATERLGFAFLYLIPCIMKCGIYIIIVLIQLVFQLLSIVYLFMAPLILIVSLFPGYDGLIGGWLRKILETQISILVLSMIIGILIKFDELVFEWSRSVGFGWLIALTIQIAIAIALFLNRNKLLMAMSTVQRGVSNPRYLRNRMRLSGNVYADAPKAAKEIKRAAKWTAGKAQWIGGKAASAGEGVASWVEDKNVPVSWTVNPFLKNQETETQEETSPKATQSRVKKRSAAGSIRESFDMDPKNSDTGQRRASSGQPSQEEKRDSESIRMISEDLVRNLNQLAMVVDAVGDNMHDNIRDNGAVERPVLGDKKEEDRKEITLNVKTPDGNEQSVHAGMQNQQPLEVQMPLETTRHDNLQENREDEREDNRRPTIRQQRPRINAETPEKVKTQQVIHHTERIRE</sequence>
<dbReference type="EMBL" id="JAJEPV010000027">
    <property type="protein sequence ID" value="MCC2120205.1"/>
    <property type="molecule type" value="Genomic_DNA"/>
</dbReference>
<keyword evidence="3" id="KW-0732">Signal</keyword>
<feature type="transmembrane region" description="Helical" evidence="2">
    <location>
        <begin position="94"/>
        <end position="112"/>
    </location>
</feature>
<evidence type="ECO:0000313" key="4">
    <source>
        <dbReference type="EMBL" id="MCC2120205.1"/>
    </source>
</evidence>
<feature type="transmembrane region" description="Helical" evidence="2">
    <location>
        <begin position="311"/>
        <end position="329"/>
    </location>
</feature>
<feature type="compositionally biased region" description="Basic and acidic residues" evidence="1">
    <location>
        <begin position="627"/>
        <end position="643"/>
    </location>
</feature>
<evidence type="ECO:0000256" key="2">
    <source>
        <dbReference type="SAM" id="Phobius"/>
    </source>
</evidence>
<keyword evidence="2" id="KW-1133">Transmembrane helix</keyword>
<dbReference type="InterPro" id="IPR058112">
    <property type="entry name" value="CD3337_EF1877-like"/>
</dbReference>
<feature type="transmembrane region" description="Helical" evidence="2">
    <location>
        <begin position="157"/>
        <end position="176"/>
    </location>
</feature>
<dbReference type="RefSeq" id="WP_227733500.1">
    <property type="nucleotide sequence ID" value="NZ_JAJEPV010000027.1"/>
</dbReference>
<dbReference type="AlphaFoldDB" id="A0AAE3A523"/>
<dbReference type="NCBIfam" id="NF046089">
    <property type="entry name" value="CD3337_EF1877"/>
    <property type="match status" value="1"/>
</dbReference>
<keyword evidence="2" id="KW-0812">Transmembrane</keyword>
<evidence type="ECO:0008006" key="6">
    <source>
        <dbReference type="Google" id="ProtNLM"/>
    </source>
</evidence>
<gene>
    <name evidence="4" type="ORF">LKD75_11535</name>
</gene>
<name>A0AAE3A523_9FIRM</name>
<organism evidence="4 5">
    <name type="scientific">Waltera acetigignens</name>
    <dbReference type="NCBI Taxonomy" id="2981769"/>
    <lineage>
        <taxon>Bacteria</taxon>
        <taxon>Bacillati</taxon>
        <taxon>Bacillota</taxon>
        <taxon>Clostridia</taxon>
        <taxon>Lachnospirales</taxon>
        <taxon>Lachnospiraceae</taxon>
        <taxon>Waltera</taxon>
    </lineage>
</organism>
<feature type="transmembrane region" description="Helical" evidence="2">
    <location>
        <begin position="372"/>
        <end position="391"/>
    </location>
</feature>
<feature type="transmembrane region" description="Helical" evidence="2">
    <location>
        <begin position="341"/>
        <end position="360"/>
    </location>
</feature>
<feature type="region of interest" description="Disordered" evidence="1">
    <location>
        <begin position="627"/>
        <end position="675"/>
    </location>
</feature>
<reference evidence="4 5" key="1">
    <citation type="submission" date="2021-10" db="EMBL/GenBank/DDBJ databases">
        <title>Anaerobic single-cell dispensing facilitates the cultivation of human gut bacteria.</title>
        <authorList>
            <person name="Afrizal A."/>
        </authorList>
    </citation>
    <scope>NUCLEOTIDE SEQUENCE [LARGE SCALE GENOMIC DNA]</scope>
    <source>
        <strain evidence="4 5">CLA-AA-H273</strain>
    </source>
</reference>
<keyword evidence="2" id="KW-0472">Membrane</keyword>
<feature type="compositionally biased region" description="Basic and acidic residues" evidence="1">
    <location>
        <begin position="657"/>
        <end position="675"/>
    </location>
</feature>
<feature type="compositionally biased region" description="Polar residues" evidence="1">
    <location>
        <begin position="518"/>
        <end position="531"/>
    </location>
</feature>
<evidence type="ECO:0000313" key="5">
    <source>
        <dbReference type="Proteomes" id="UP001197795"/>
    </source>
</evidence>
<dbReference type="Proteomes" id="UP001197795">
    <property type="component" value="Unassembled WGS sequence"/>
</dbReference>
<evidence type="ECO:0000256" key="3">
    <source>
        <dbReference type="SAM" id="SignalP"/>
    </source>
</evidence>
<protein>
    <recommendedName>
        <fullName evidence="6">TrbL/VirB6 plasmid conjugal transfer protein</fullName>
    </recommendedName>
</protein>
<accession>A0AAE3A523</accession>
<feature type="transmembrane region" description="Helical" evidence="2">
    <location>
        <begin position="133"/>
        <end position="151"/>
    </location>
</feature>
<feature type="region of interest" description="Disordered" evidence="1">
    <location>
        <begin position="479"/>
        <end position="539"/>
    </location>
</feature>
<evidence type="ECO:0000256" key="1">
    <source>
        <dbReference type="SAM" id="MobiDB-lite"/>
    </source>
</evidence>
<feature type="transmembrane region" description="Helical" evidence="2">
    <location>
        <begin position="283"/>
        <end position="305"/>
    </location>
</feature>
<feature type="signal peptide" evidence="3">
    <location>
        <begin position="1"/>
        <end position="26"/>
    </location>
</feature>
<keyword evidence="5" id="KW-1185">Reference proteome</keyword>
<feature type="chain" id="PRO_5042069596" description="TrbL/VirB6 plasmid conjugal transfer protein" evidence="3">
    <location>
        <begin position="27"/>
        <end position="675"/>
    </location>
</feature>